<dbReference type="InterPro" id="IPR009000">
    <property type="entry name" value="Transl_B-barrel_sf"/>
</dbReference>
<comment type="function">
    <text evidence="5">An accessory protein needed during the final step in the assembly of 30S ribosomal subunit, possibly for assembly of the head region. Essential for efficient processing of 16S rRNA. May be needed both before and after RbfA during the maturation of 16S rRNA. It has affinity for free ribosomal 30S subunits but not for 70S ribosomes.</text>
</comment>
<dbReference type="GO" id="GO:0005737">
    <property type="term" value="C:cytoplasm"/>
    <property type="evidence" value="ECO:0007669"/>
    <property type="project" value="UniProtKB-SubCell"/>
</dbReference>
<evidence type="ECO:0000313" key="9">
    <source>
        <dbReference type="Proteomes" id="UP000280819"/>
    </source>
</evidence>
<dbReference type="RefSeq" id="WP_124845447.1">
    <property type="nucleotide sequence ID" value="NZ_JAUNKP010000012.1"/>
</dbReference>
<dbReference type="GO" id="GO:0006364">
    <property type="term" value="P:rRNA processing"/>
    <property type="evidence" value="ECO:0007669"/>
    <property type="project" value="UniProtKB-UniRule"/>
</dbReference>
<dbReference type="InterPro" id="IPR002676">
    <property type="entry name" value="RimM_N"/>
</dbReference>
<dbReference type="Proteomes" id="UP000280819">
    <property type="component" value="Unassembled WGS sequence"/>
</dbReference>
<dbReference type="EMBL" id="RQZG01000015">
    <property type="protein sequence ID" value="RRD03942.1"/>
    <property type="molecule type" value="Genomic_DNA"/>
</dbReference>
<organism evidence="8 9">
    <name type="scientific">Arachnia propionica</name>
    <dbReference type="NCBI Taxonomy" id="1750"/>
    <lineage>
        <taxon>Bacteria</taxon>
        <taxon>Bacillati</taxon>
        <taxon>Actinomycetota</taxon>
        <taxon>Actinomycetes</taxon>
        <taxon>Propionibacteriales</taxon>
        <taxon>Propionibacteriaceae</taxon>
        <taxon>Arachnia</taxon>
    </lineage>
</organism>
<comment type="domain">
    <text evidence="5">The PRC barrel domain binds ribosomal protein uS19.</text>
</comment>
<dbReference type="PANTHER" id="PTHR33692:SF1">
    <property type="entry name" value="RIBOSOME MATURATION FACTOR RIMM"/>
    <property type="match status" value="1"/>
</dbReference>
<dbReference type="InterPro" id="IPR056792">
    <property type="entry name" value="PRC_RimM"/>
</dbReference>
<dbReference type="NCBIfam" id="TIGR02273">
    <property type="entry name" value="16S_RimM"/>
    <property type="match status" value="1"/>
</dbReference>
<dbReference type="InterPro" id="IPR036976">
    <property type="entry name" value="RimM_N_sf"/>
</dbReference>
<keyword evidence="4 5" id="KW-0143">Chaperone</keyword>
<proteinExistence type="inferred from homology"/>
<evidence type="ECO:0000256" key="3">
    <source>
        <dbReference type="ARBA" id="ARBA00022552"/>
    </source>
</evidence>
<comment type="caution">
    <text evidence="8">The sequence shown here is derived from an EMBL/GenBank/DDBJ whole genome shotgun (WGS) entry which is preliminary data.</text>
</comment>
<feature type="domain" description="Ribosome maturation factor RimM PRC barrel" evidence="7">
    <location>
        <begin position="102"/>
        <end position="166"/>
    </location>
</feature>
<keyword evidence="3 5" id="KW-0698">rRNA processing</keyword>
<feature type="domain" description="RimM N-terminal" evidence="6">
    <location>
        <begin position="9"/>
        <end position="85"/>
    </location>
</feature>
<keyword evidence="2 5" id="KW-0690">Ribosome biogenesis</keyword>
<protein>
    <recommendedName>
        <fullName evidence="5">Ribosome maturation factor RimM</fullName>
    </recommendedName>
</protein>
<reference evidence="8 9" key="1">
    <citation type="submission" date="2018-11" db="EMBL/GenBank/DDBJ databases">
        <title>Genomes From Bacteria Associated with the Canine Oral Cavity: a Test Case for Automated Genome-Based Taxonomic Assignment.</title>
        <authorList>
            <person name="Coil D.A."/>
            <person name="Jospin G."/>
            <person name="Darling A.E."/>
            <person name="Wallis C."/>
            <person name="Davis I.J."/>
            <person name="Harris S."/>
            <person name="Eisen J.A."/>
            <person name="Holcombe L.J."/>
            <person name="O'Flynn C."/>
        </authorList>
    </citation>
    <scope>NUCLEOTIDE SEQUENCE [LARGE SCALE GENOMIC DNA]</scope>
    <source>
        <strain evidence="8 9">OH887_COT-365</strain>
    </source>
</reference>
<dbReference type="Gene3D" id="2.30.30.240">
    <property type="entry name" value="PRC-barrel domain"/>
    <property type="match status" value="1"/>
</dbReference>
<evidence type="ECO:0000259" key="7">
    <source>
        <dbReference type="Pfam" id="PF24986"/>
    </source>
</evidence>
<evidence type="ECO:0000256" key="1">
    <source>
        <dbReference type="ARBA" id="ARBA00022490"/>
    </source>
</evidence>
<accession>A0A3P1T374</accession>
<dbReference type="OrthoDB" id="5381335at2"/>
<dbReference type="InterPro" id="IPR011961">
    <property type="entry name" value="RimM"/>
</dbReference>
<name>A0A3P1T374_9ACTN</name>
<dbReference type="Pfam" id="PF01782">
    <property type="entry name" value="RimM"/>
    <property type="match status" value="1"/>
</dbReference>
<dbReference type="GO" id="GO:0043022">
    <property type="term" value="F:ribosome binding"/>
    <property type="evidence" value="ECO:0007669"/>
    <property type="project" value="InterPro"/>
</dbReference>
<evidence type="ECO:0000313" key="8">
    <source>
        <dbReference type="EMBL" id="RRD03942.1"/>
    </source>
</evidence>
<sequence>MSDLTEVIVGVVGRAHGIRGDVHVDVRTDEPGRRFTPGSGLRLSCGQVLQVERVRWDRGRLIVAFRGHPDRTAVEKLRGERLLVDVPVDELPSEPEEYFDRQLVGLQVRDAAGHGVGTITEVLHLPAQDCLSVRTSHGDALVPFVKELVPVVDLTEGFVQVADIEGLLEQG</sequence>
<comment type="similarity">
    <text evidence="5">Belongs to the RimM family.</text>
</comment>
<dbReference type="GO" id="GO:0005840">
    <property type="term" value="C:ribosome"/>
    <property type="evidence" value="ECO:0007669"/>
    <property type="project" value="InterPro"/>
</dbReference>
<dbReference type="GO" id="GO:0042274">
    <property type="term" value="P:ribosomal small subunit biogenesis"/>
    <property type="evidence" value="ECO:0007669"/>
    <property type="project" value="UniProtKB-UniRule"/>
</dbReference>
<comment type="subcellular location">
    <subcellularLocation>
        <location evidence="5">Cytoplasm</location>
    </subcellularLocation>
</comment>
<dbReference type="PANTHER" id="PTHR33692">
    <property type="entry name" value="RIBOSOME MATURATION FACTOR RIMM"/>
    <property type="match status" value="1"/>
</dbReference>
<dbReference type="AlphaFoldDB" id="A0A3P1T374"/>
<dbReference type="HAMAP" id="MF_00014">
    <property type="entry name" value="Ribosome_mat_RimM"/>
    <property type="match status" value="1"/>
</dbReference>
<dbReference type="InterPro" id="IPR011033">
    <property type="entry name" value="PRC_barrel-like_sf"/>
</dbReference>
<keyword evidence="1 5" id="KW-0963">Cytoplasm</keyword>
<evidence type="ECO:0000259" key="6">
    <source>
        <dbReference type="Pfam" id="PF01782"/>
    </source>
</evidence>
<evidence type="ECO:0000256" key="4">
    <source>
        <dbReference type="ARBA" id="ARBA00023186"/>
    </source>
</evidence>
<evidence type="ECO:0000256" key="5">
    <source>
        <dbReference type="HAMAP-Rule" id="MF_00014"/>
    </source>
</evidence>
<dbReference type="SUPFAM" id="SSF50447">
    <property type="entry name" value="Translation proteins"/>
    <property type="match status" value="1"/>
</dbReference>
<dbReference type="SUPFAM" id="SSF50346">
    <property type="entry name" value="PRC-barrel domain"/>
    <property type="match status" value="1"/>
</dbReference>
<dbReference type="Pfam" id="PF24986">
    <property type="entry name" value="PRC_RimM"/>
    <property type="match status" value="1"/>
</dbReference>
<dbReference type="Gene3D" id="2.40.30.60">
    <property type="entry name" value="RimM"/>
    <property type="match status" value="1"/>
</dbReference>
<gene>
    <name evidence="5 8" type="primary">rimM</name>
    <name evidence="8" type="ORF">EII34_12260</name>
</gene>
<comment type="subunit">
    <text evidence="5">Binds ribosomal protein uS19.</text>
</comment>
<evidence type="ECO:0000256" key="2">
    <source>
        <dbReference type="ARBA" id="ARBA00022517"/>
    </source>
</evidence>